<protein>
    <submittedName>
        <fullName evidence="1">Uncharacterized protein</fullName>
    </submittedName>
</protein>
<organism evidence="1">
    <name type="scientific">Gallibacterium anatis</name>
    <dbReference type="NCBI Taxonomy" id="750"/>
    <lineage>
        <taxon>Bacteria</taxon>
        <taxon>Pseudomonadati</taxon>
        <taxon>Pseudomonadota</taxon>
        <taxon>Gammaproteobacteria</taxon>
        <taxon>Pasteurellales</taxon>
        <taxon>Pasteurellaceae</taxon>
        <taxon>Gallibacterium</taxon>
    </lineage>
</organism>
<gene>
    <name evidence="1" type="ORF">INT80_09025</name>
</gene>
<comment type="caution">
    <text evidence="1">The sequence shown here is derived from an EMBL/GenBank/DDBJ whole genome shotgun (WGS) entry which is preliminary data.</text>
</comment>
<dbReference type="SUPFAM" id="SSF143437">
    <property type="entry name" value="THUMP domain-like"/>
    <property type="match status" value="1"/>
</dbReference>
<dbReference type="EMBL" id="JADION010000024">
    <property type="protein sequence ID" value="MBF4102723.1"/>
    <property type="molecule type" value="Genomic_DNA"/>
</dbReference>
<accession>A0A930UXV3</accession>
<proteinExistence type="predicted"/>
<evidence type="ECO:0000313" key="1">
    <source>
        <dbReference type="EMBL" id="MBF4102723.1"/>
    </source>
</evidence>
<reference evidence="1" key="1">
    <citation type="submission" date="2020-11" db="EMBL/GenBank/DDBJ databases">
        <title>Gallibacterium anatis 1637, full genome, WGS.</title>
        <authorList>
            <person name="Laishevtcev A.I."/>
            <person name="Yakimova E.A."/>
            <person name="Petkovich D."/>
            <person name="Stepanova T.V."/>
            <person name="Kalendr R.S."/>
            <person name="Rubalsky E.O."/>
            <person name="Zulkarneev E.R."/>
            <person name="Aleshkin A.V."/>
        </authorList>
    </citation>
    <scope>NUCLEOTIDE SEQUENCE</scope>
    <source>
        <strain evidence="1">1637</strain>
    </source>
</reference>
<dbReference type="AlphaFoldDB" id="A0A930UXV3"/>
<sequence>MEEKPFSTFWGYFQIVYEDIGDKLENKTFCVRVKRKGSTNSPLLDAERYIGGGLNQHIAST</sequence>
<name>A0A930UXV3_9PAST</name>